<dbReference type="GO" id="GO:0003677">
    <property type="term" value="F:DNA binding"/>
    <property type="evidence" value="ECO:0007669"/>
    <property type="project" value="InterPro"/>
</dbReference>
<organism evidence="1 2">
    <name type="scientific">Sandaracinobacter neustonicus</name>
    <dbReference type="NCBI Taxonomy" id="1715348"/>
    <lineage>
        <taxon>Bacteria</taxon>
        <taxon>Pseudomonadati</taxon>
        <taxon>Pseudomonadota</taxon>
        <taxon>Alphaproteobacteria</taxon>
        <taxon>Sphingomonadales</taxon>
        <taxon>Sphingosinicellaceae</taxon>
        <taxon>Sandaracinobacter</taxon>
    </lineage>
</organism>
<comment type="caution">
    <text evidence="1">The sequence shown here is derived from an EMBL/GenBank/DDBJ whole genome shotgun (WGS) entry which is preliminary data.</text>
</comment>
<dbReference type="Proteomes" id="UP000319897">
    <property type="component" value="Unassembled WGS sequence"/>
</dbReference>
<dbReference type="SUPFAM" id="SSF56349">
    <property type="entry name" value="DNA breaking-rejoining enzymes"/>
    <property type="match status" value="1"/>
</dbReference>
<dbReference type="OrthoDB" id="7222937at2"/>
<dbReference type="EMBL" id="VFSU01000019">
    <property type="protein sequence ID" value="TPE62307.1"/>
    <property type="molecule type" value="Genomic_DNA"/>
</dbReference>
<gene>
    <name evidence="1" type="ORF">FJQ54_07230</name>
</gene>
<dbReference type="RefSeq" id="WP_140927733.1">
    <property type="nucleotide sequence ID" value="NZ_VFSU01000019.1"/>
</dbReference>
<reference evidence="1 2" key="1">
    <citation type="submission" date="2019-06" db="EMBL/GenBank/DDBJ databases">
        <authorList>
            <person name="Lee I."/>
            <person name="Jang G.I."/>
            <person name="Hwang C.Y."/>
        </authorList>
    </citation>
    <scope>NUCLEOTIDE SEQUENCE [LARGE SCALE GENOMIC DNA]</scope>
    <source>
        <strain evidence="1 2">PAMC 28131</strain>
    </source>
</reference>
<sequence>MIAWKDYLLRPVADGGKGLSQKTVRDGYLATTRALFAWAAMNRKVESNPVQGFKVRVVAKPKVRDRAFTDDEANKVLAATLLPEIISRRTINLPAAGCLGCWPIPGRESGRLRSFGLRT</sequence>
<dbReference type="AlphaFoldDB" id="A0A501XQD0"/>
<protein>
    <recommendedName>
        <fullName evidence="3">Core-binding (CB) domain-containing protein</fullName>
    </recommendedName>
</protein>
<evidence type="ECO:0008006" key="3">
    <source>
        <dbReference type="Google" id="ProtNLM"/>
    </source>
</evidence>
<accession>A0A501XQD0</accession>
<dbReference type="InterPro" id="IPR011010">
    <property type="entry name" value="DNA_brk_join_enz"/>
</dbReference>
<evidence type="ECO:0000313" key="1">
    <source>
        <dbReference type="EMBL" id="TPE62307.1"/>
    </source>
</evidence>
<proteinExistence type="predicted"/>
<name>A0A501XQD0_9SPHN</name>
<keyword evidence="2" id="KW-1185">Reference proteome</keyword>
<evidence type="ECO:0000313" key="2">
    <source>
        <dbReference type="Proteomes" id="UP000319897"/>
    </source>
</evidence>